<keyword evidence="3" id="KW-0732">Signal</keyword>
<evidence type="ECO:0000256" key="10">
    <source>
        <dbReference type="PROSITE-ProRule" id="PRU00196"/>
    </source>
</evidence>
<dbReference type="SUPFAM" id="SSF56487">
    <property type="entry name" value="SRCR-like"/>
    <property type="match status" value="24"/>
</dbReference>
<feature type="domain" description="SRCR" evidence="12">
    <location>
        <begin position="2046"/>
        <end position="2150"/>
    </location>
</feature>
<keyword evidence="9" id="KW-0325">Glycoprotein</keyword>
<dbReference type="PANTHER" id="PTHR48071:SF18">
    <property type="entry name" value="DELETED IN MALIGNANT BRAIN TUMORS 1 PROTEIN-RELATED"/>
    <property type="match status" value="1"/>
</dbReference>
<keyword evidence="5 11" id="KW-1133">Transmembrane helix</keyword>
<evidence type="ECO:0000256" key="1">
    <source>
        <dbReference type="ARBA" id="ARBA00004167"/>
    </source>
</evidence>
<feature type="domain" description="SRCR" evidence="12">
    <location>
        <begin position="1046"/>
        <end position="1150"/>
    </location>
</feature>
<evidence type="ECO:0000256" key="9">
    <source>
        <dbReference type="ARBA" id="ARBA00023180"/>
    </source>
</evidence>
<feature type="domain" description="SRCR" evidence="12">
    <location>
        <begin position="1487"/>
        <end position="1589"/>
    </location>
</feature>
<feature type="disulfide bond" evidence="10">
    <location>
        <begin position="2345"/>
        <end position="2355"/>
    </location>
</feature>
<feature type="domain" description="SRCR" evidence="12">
    <location>
        <begin position="192"/>
        <end position="295"/>
    </location>
</feature>
<feature type="disulfide bond" evidence="10">
    <location>
        <begin position="1447"/>
        <end position="1457"/>
    </location>
</feature>
<dbReference type="Gene3D" id="3.10.250.10">
    <property type="entry name" value="SRCR-like domain"/>
    <property type="match status" value="24"/>
</dbReference>
<feature type="disulfide bond" evidence="10">
    <location>
        <begin position="912"/>
        <end position="922"/>
    </location>
</feature>
<feature type="domain" description="SRCR" evidence="12">
    <location>
        <begin position="1381"/>
        <end position="1479"/>
    </location>
</feature>
<evidence type="ECO:0000259" key="12">
    <source>
        <dbReference type="PROSITE" id="PS50287"/>
    </source>
</evidence>
<feature type="domain" description="SRCR" evidence="12">
    <location>
        <begin position="409"/>
        <end position="511"/>
    </location>
</feature>
<name>A0AAV2I8F0_LYMST</name>
<feature type="domain" description="SRCR" evidence="12">
    <location>
        <begin position="1819"/>
        <end position="1929"/>
    </location>
</feature>
<feature type="disulfide bond" evidence="10">
    <location>
        <begin position="1780"/>
        <end position="1790"/>
    </location>
</feature>
<feature type="disulfide bond" evidence="10">
    <location>
        <begin position="367"/>
        <end position="377"/>
    </location>
</feature>
<keyword evidence="8" id="KW-0675">Receptor</keyword>
<feature type="disulfide bond" evidence="10">
    <location>
        <begin position="1015"/>
        <end position="1025"/>
    </location>
</feature>
<evidence type="ECO:0000256" key="11">
    <source>
        <dbReference type="SAM" id="Phobius"/>
    </source>
</evidence>
<proteinExistence type="predicted"/>
<evidence type="ECO:0000256" key="2">
    <source>
        <dbReference type="ARBA" id="ARBA00022692"/>
    </source>
</evidence>
<feature type="disulfide bond" evidence="10">
    <location>
        <begin position="2564"/>
        <end position="2574"/>
    </location>
</feature>
<dbReference type="Proteomes" id="UP001497497">
    <property type="component" value="Unassembled WGS sequence"/>
</dbReference>
<protein>
    <recommendedName>
        <fullName evidence="12">SRCR domain-containing protein</fullName>
    </recommendedName>
</protein>
<feature type="disulfide bond" evidence="10">
    <location>
        <begin position="482"/>
        <end position="492"/>
    </location>
</feature>
<dbReference type="InterPro" id="IPR036772">
    <property type="entry name" value="SRCR-like_dom_sf"/>
</dbReference>
<dbReference type="FunFam" id="3.10.250.10:FF:000011">
    <property type="entry name" value="Scavenger receptor class A member 5"/>
    <property type="match status" value="1"/>
</dbReference>
<feature type="disulfide bond" evidence="10">
    <location>
        <begin position="156"/>
        <end position="166"/>
    </location>
</feature>
<feature type="domain" description="SRCR" evidence="12">
    <location>
        <begin position="1707"/>
        <end position="1812"/>
    </location>
</feature>
<comment type="subcellular location">
    <subcellularLocation>
        <location evidence="1">Membrane</location>
        <topology evidence="1">Single-pass membrane protein</topology>
    </subcellularLocation>
</comment>
<keyword evidence="7 10" id="KW-1015">Disulfide bond</keyword>
<feature type="domain" description="SRCR" evidence="12">
    <location>
        <begin position="1932"/>
        <end position="2033"/>
    </location>
</feature>
<feature type="domain" description="SRCR" evidence="12">
    <location>
        <begin position="1270"/>
        <end position="1372"/>
    </location>
</feature>
<gene>
    <name evidence="13" type="ORF">GSLYS_00014721001</name>
</gene>
<feature type="domain" description="SRCR" evidence="12">
    <location>
        <begin position="298"/>
        <end position="398"/>
    </location>
</feature>
<feature type="disulfide bond" evidence="10">
    <location>
        <begin position="2118"/>
        <end position="2128"/>
    </location>
</feature>
<feature type="disulfide bond" evidence="10">
    <location>
        <begin position="972"/>
        <end position="1036"/>
    </location>
</feature>
<feature type="disulfide bond" evidence="10">
    <location>
        <begin position="1120"/>
        <end position="1130"/>
    </location>
</feature>
<feature type="domain" description="SRCR" evidence="12">
    <location>
        <begin position="718"/>
        <end position="832"/>
    </location>
</feature>
<dbReference type="PROSITE" id="PS50287">
    <property type="entry name" value="SRCR_2"/>
    <property type="match status" value="24"/>
</dbReference>
<dbReference type="Pfam" id="PF00530">
    <property type="entry name" value="SRCR"/>
    <property type="match status" value="22"/>
</dbReference>
<dbReference type="SMART" id="SM00202">
    <property type="entry name" value="SR"/>
    <property type="match status" value="22"/>
</dbReference>
<feature type="domain" description="SRCR" evidence="12">
    <location>
        <begin position="2272"/>
        <end position="2374"/>
    </location>
</feature>
<feature type="disulfide bond" evidence="10">
    <location>
        <begin position="2645"/>
        <end position="2706"/>
    </location>
</feature>
<feature type="disulfide bond" evidence="10">
    <location>
        <begin position="126"/>
        <end position="187"/>
    </location>
</feature>
<feature type="disulfide bond" evidence="10">
    <location>
        <begin position="1343"/>
        <end position="1353"/>
    </location>
</feature>
<dbReference type="FunFam" id="3.10.250.10:FF:000007">
    <property type="entry name" value="Soluble scavenger receptor cysteine-rich domain-containing protein SSC5D"/>
    <property type="match status" value="1"/>
</dbReference>
<accession>A0AAV2I8F0</accession>
<feature type="domain" description="SRCR" evidence="12">
    <location>
        <begin position="2606"/>
        <end position="2707"/>
    </location>
</feature>
<feature type="domain" description="SRCR" evidence="12">
    <location>
        <begin position="518"/>
        <end position="621"/>
    </location>
</feature>
<feature type="domain" description="SRCR" evidence="12">
    <location>
        <begin position="1592"/>
        <end position="1697"/>
    </location>
</feature>
<feature type="disulfide bond" evidence="10">
    <location>
        <begin position="2632"/>
        <end position="2696"/>
    </location>
</feature>
<feature type="disulfide bond" evidence="10">
    <location>
        <begin position="263"/>
        <end position="273"/>
    </location>
</feature>
<organism evidence="13 14">
    <name type="scientific">Lymnaea stagnalis</name>
    <name type="common">Great pond snail</name>
    <name type="synonym">Helix stagnalis</name>
    <dbReference type="NCBI Taxonomy" id="6523"/>
    <lineage>
        <taxon>Eukaryota</taxon>
        <taxon>Metazoa</taxon>
        <taxon>Spiralia</taxon>
        <taxon>Lophotrochozoa</taxon>
        <taxon>Mollusca</taxon>
        <taxon>Gastropoda</taxon>
        <taxon>Heterobranchia</taxon>
        <taxon>Euthyneura</taxon>
        <taxon>Panpulmonata</taxon>
        <taxon>Hygrophila</taxon>
        <taxon>Lymnaeoidea</taxon>
        <taxon>Lymnaeidae</taxon>
        <taxon>Lymnaea</taxon>
    </lineage>
</organism>
<feature type="domain" description="SRCR" evidence="12">
    <location>
        <begin position="840"/>
        <end position="944"/>
    </location>
</feature>
<evidence type="ECO:0000313" key="13">
    <source>
        <dbReference type="EMBL" id="CAL1541079.1"/>
    </source>
</evidence>
<dbReference type="PRINTS" id="PR00258">
    <property type="entry name" value="SPERACTRCPTR"/>
</dbReference>
<comment type="caution">
    <text evidence="13">The sequence shown here is derived from an EMBL/GenBank/DDBJ whole genome shotgun (WGS) entry which is preliminary data.</text>
</comment>
<evidence type="ECO:0000256" key="5">
    <source>
        <dbReference type="ARBA" id="ARBA00022989"/>
    </source>
</evidence>
<feature type="disulfide bond" evidence="10">
    <location>
        <begin position="1233"/>
        <end position="1243"/>
    </location>
</feature>
<evidence type="ECO:0000313" key="14">
    <source>
        <dbReference type="Proteomes" id="UP001497497"/>
    </source>
</evidence>
<dbReference type="EMBL" id="CAXITT010000413">
    <property type="protein sequence ID" value="CAL1541079.1"/>
    <property type="molecule type" value="Genomic_DNA"/>
</dbReference>
<keyword evidence="6 11" id="KW-0472">Membrane</keyword>
<feature type="disulfide bond" evidence="10">
    <location>
        <begin position="2225"/>
        <end position="2235"/>
    </location>
</feature>
<feature type="disulfide bond" evidence="10">
    <location>
        <begin position="1558"/>
        <end position="1568"/>
    </location>
</feature>
<evidence type="ECO:0000256" key="7">
    <source>
        <dbReference type="ARBA" id="ARBA00023157"/>
    </source>
</evidence>
<feature type="domain" description="SRCR" evidence="12">
    <location>
        <begin position="2157"/>
        <end position="2269"/>
    </location>
</feature>
<evidence type="ECO:0000256" key="8">
    <source>
        <dbReference type="ARBA" id="ARBA00023170"/>
    </source>
</evidence>
<feature type="disulfide bond" evidence="10">
    <location>
        <begin position="696"/>
        <end position="706"/>
    </location>
</feature>
<dbReference type="InterPro" id="IPR001190">
    <property type="entry name" value="SRCR"/>
</dbReference>
<feature type="disulfide bond" evidence="10">
    <location>
        <begin position="2676"/>
        <end position="2686"/>
    </location>
</feature>
<feature type="domain" description="SRCR" evidence="12">
    <location>
        <begin position="2387"/>
        <end position="2489"/>
    </location>
</feature>
<dbReference type="PANTHER" id="PTHR48071">
    <property type="entry name" value="SRCR DOMAIN-CONTAINING PROTEIN"/>
    <property type="match status" value="1"/>
</dbReference>
<feature type="domain" description="SRCR" evidence="12">
    <location>
        <begin position="947"/>
        <end position="1047"/>
    </location>
</feature>
<feature type="disulfide bond" evidence="10">
    <location>
        <begin position="1662"/>
        <end position="1672"/>
    </location>
</feature>
<keyword evidence="4" id="KW-0677">Repeat</keyword>
<reference evidence="13 14" key="1">
    <citation type="submission" date="2024-04" db="EMBL/GenBank/DDBJ databases">
        <authorList>
            <consortium name="Genoscope - CEA"/>
            <person name="William W."/>
        </authorList>
    </citation>
    <scope>NUCLEOTIDE SEQUENCE [LARGE SCALE GENOMIC DNA]</scope>
</reference>
<feature type="disulfide bond" evidence="10">
    <location>
        <begin position="2006"/>
        <end position="2016"/>
    </location>
</feature>
<feature type="disulfide bond" evidence="10">
    <location>
        <begin position="586"/>
        <end position="596"/>
    </location>
</feature>
<feature type="disulfide bond" evidence="10">
    <location>
        <begin position="1894"/>
        <end position="1904"/>
    </location>
</feature>
<feature type="disulfide bond" evidence="10">
    <location>
        <begin position="985"/>
        <end position="1046"/>
    </location>
</feature>
<feature type="domain" description="SRCR" evidence="12">
    <location>
        <begin position="2496"/>
        <end position="2597"/>
    </location>
</feature>
<dbReference type="GO" id="GO:0016020">
    <property type="term" value="C:membrane"/>
    <property type="evidence" value="ECO:0007669"/>
    <property type="project" value="UniProtKB-SubCell"/>
</dbReference>
<keyword evidence="14" id="KW-1185">Reference proteome</keyword>
<keyword evidence="2 11" id="KW-0812">Transmembrane</keyword>
<comment type="caution">
    <text evidence="10">Lacks conserved residue(s) required for the propagation of feature annotation.</text>
</comment>
<feature type="transmembrane region" description="Helical" evidence="11">
    <location>
        <begin position="2787"/>
        <end position="2810"/>
    </location>
</feature>
<feature type="disulfide bond" evidence="10">
    <location>
        <begin position="800"/>
        <end position="810"/>
    </location>
</feature>
<feature type="disulfide bond" evidence="10">
    <location>
        <begin position="756"/>
        <end position="820"/>
    </location>
</feature>
<feature type="domain" description="SRCR" evidence="12">
    <location>
        <begin position="1160"/>
        <end position="1267"/>
    </location>
</feature>
<evidence type="ECO:0000256" key="4">
    <source>
        <dbReference type="ARBA" id="ARBA00022737"/>
    </source>
</evidence>
<feature type="domain" description="SRCR" evidence="12">
    <location>
        <begin position="79"/>
        <end position="188"/>
    </location>
</feature>
<feature type="domain" description="SRCR" evidence="12">
    <location>
        <begin position="624"/>
        <end position="723"/>
    </location>
</feature>
<evidence type="ECO:0000256" key="3">
    <source>
        <dbReference type="ARBA" id="ARBA00022729"/>
    </source>
</evidence>
<sequence>MGYQDGKALMRNSLGASSYGSFTVVGSYTNVSCTGTETTLSQCPMNKTDICPFHNSFIDLASVICYNQSISGINMTDSVRISSEPGTSQDVGFLEVQHLGVWGRVCEDHSIFNHPALSDREVTVVCKMMGYAGGKRIGSVALDGEDYHVWLRGLSCQGNESTIGQCLLPEWGSPGLFACLTPVRIACFRKDLQLSLEPPNSQTGVLHVKLDDSTFAICGDKWTDKEANAACSQLNFTGGKSWSPELTPTTTTTTSIAIGDVNCGTANDNFFECLRNRWGIPAAECMTGSAGVQCYKNVKLEPGSNNAGVLQIFNRASNRWQTICNTEFSNTSASVACQELGFTNGTVLPNAPFGPYDSSPVRSHVKCVGTETSILDCPYESNLIGCNSFSTYVSVACLNSSSSLSQEIYKLENSHGENSSGLVKVLQHNTWGYACDEAFTNEDARVFCLEVGRSTGLNFENGTKFTATESVLGPYFMKQPNCTVAERFLKDCKSDNSFLCLSRRAASVVCFHSKAPELGLNADSAQIHSGRLQLRINLEFGAICGENWDDDDAQVACKMINPSFVTGIAKVYDRSGLNYFMSGVRCTGSETSLFQCLNDGWKSTSSAACQSSTKEAGVICYQNVVLTNETYSGDSIAGRLSIMRNTRRYEVCFDSTFDFMKAEMVCTELGYQHAAVLKPATVDFFSQFTFIKLFSCQGGEKSLSQCRYSIGFCGQGQVRLLCYSDPANELRSWTIKGQAVGQLSTNVRDMYTGVICPINFQDSDASNICRSKGWTSGKILGSAQFTGAEKELLWFGKPTCTSLDTGVYQCVLQKNVSRECFGKTYSAGVLCMNNTDSFGFRLMDVNRQAMFAGRVEIKYNNVWGTVCSRDGDWLNARTLCKELGFIDGTILPRQPKRYGNATGPIYLKNVSCDHSDQLFLGCPNSGWLEVAGCTHADDMEIACYTKERFYPYPESHFGAVSVYMNGEYKLICSENFTDVDASVFCRAIGYSGGISACCSAYPVPFLEIGVSELHCIGSEKSLLDCAHSSLTPWSSCTSQHYASALCSLTPESEKYTLSLEFKNSGRAFINYFNTEGVLCHNNVNKNLANVICRQAGYRKGLAFITNELNATMQWTSSMECRGDEANIEYCPNFSLGKTNQCHMAPSVYCLEEDGDDYLPIQLVNGSGKNIGRLEIKIDGVWGSVCSQTHQLVVPSVAIATVVCKQLGYKDGRLLAPGEFSSSPGPVWIHGIYCTGAENALKECQLTRLSHKLADCESHLNDMAVECFLDAKLINGPPGDEYRGQLQILNKATGLWQYVCDTGITDTEAKVVCKTMGFQFGKQQCCSAAGPIGDTRDFVTSVTCQGSEADVNSCTIVRDGVCRSGHYSYIHCSNSAFPNEDLRLETMSSFAAVPVVKRFGIEGSICAENLTHSEALVMCREMGFLGGHLLHPVALSGTNLVLLKGLKCLGTERSIRNCTFPSFSEAGSCSSMESAHILCQRTTSPITFKIIPDGAPNSGKGEIVIDERPMSIDYTGLGPKEASVFCRSISKEHYAYGEVYSTLWGSAPVNTVLMKSVSCLGDEQTILECRAEFLPNQTSISSSQAHFICYLNVELKEGPTEAAGILSLYNSKLHDFGAICSEGFGQNETDVACRMLGYDHGVPHCCLPFGYNYLDIYFKNFKCSGQEKSLFDCSYVPAQVYSPYFCSSRQDYVGLTCYNGTKPSDFEIALKGSSSRPNTGLLQVIYLDTPGSVCNDAWNDVSANVACRELGFSDGIAYTHYRPSFSLADHSGPFWISKIECIGTEHHLRDCKHSGLGNVTACSLGHFAGVLCTEGNEIEFRIAGTEQPHSGRVEVKINGAWGTVCDRFWDSKDAMVMCRHLGYVSGDVKIILLFAPINTSCFPISGLVWEISPRCTGKEDNLNMCPHEGWKSDGVGSCSAHTRDAGIFCYTSVKLGTGPGKSYMHGPVNFFSNGEWFKVCDDGFTDMSARKVCQELGHYDGQALCCSAYEGETISHESLQSNISIQCSGHEKSLQDCVQTTDCKSESYASVVCLDLDDETNETEYTFSITESSEGSGTVTVNHMGIQGRICSNGWTDAAAKVLCQSNNYNDGFAYFHSYVNTYVTAAQLGPYWMSNVTCNGNESSLSQCKFNDRLKLGNCSSAHSASVVCFRNSGVKYRLSGGSQTNAGRIEMAVDNNWGTICGRSWDNKDAKVACRQLQFTDGEAEAEGKYGSGTGPIWIRDIQCDGKESALHQCPHTGFQEEIPEQSIFAWLSPPCSDHADDATVFCFKDVKLNQKLGFPSGALLFNENNKWTYICDSDHFGRQEAAVACRSLYQNFFDGVPVHGGLFGDMDKTLSIAVDTVTCSGNETSLSKCLISSNSQCSSNTYVSVACFNKTLTQEDLRFQVQLSNDTIRTDENHGIIEIRENGAWGRICMHNFTDKEASVACRHIGHFTGGVIYLHLFRNRLPILWNQVTCTGNENSLENCQHSRNAHQNCSYESNDAGVICFKGEGVRYRLQGGNTTNVGRVEIGIDGKYGSVCAINWNAANSKVFCKTLGYMDGAPYEYINSSLPYIAPYMSFFLCDGTEKNLFSCLNSGFDGGDHVFVCGGDAYTTCFNEEVKITNIRLGDGKASEGRVEVFATGLNVWGTVCDDEWDNADARVVCRFLGFQDGLALILPNGYKPGEGQILLDDVTCTGGENSLDECRHKGISTHNCQHSEDAGVRCINYPTTSKPNTTSVPVTQSTTISTTTTKPEIVTKLSTSTTKLTSQPGSTVASSTVSYIGTTVSDEAPTHELADDTDRKNTVIVAACVTIIIAIALIVVIVIVVLRYRGHFKAGIPHERFHNEIEHTHDGSIAVSNRMFDISNPESFDPVAEDSEVHLDRAGYATFSKGFQPNGSDPTADQEGFTNPLYSTMTNTLDLDTTTNQSTT</sequence>
<evidence type="ECO:0000256" key="6">
    <source>
        <dbReference type="ARBA" id="ARBA00023136"/>
    </source>
</evidence>
<dbReference type="FunFam" id="3.10.250.10:FF:000016">
    <property type="entry name" value="Scavenger receptor cysteine-rich protein type 12"/>
    <property type="match status" value="3"/>
</dbReference>
<feature type="disulfide bond" evidence="10">
    <location>
        <begin position="2457"/>
        <end position="2467"/>
    </location>
</feature>